<dbReference type="InterPro" id="IPR007431">
    <property type="entry name" value="ACP_PD"/>
</dbReference>
<dbReference type="GO" id="GO:0008770">
    <property type="term" value="F:[acyl-carrier-protein] phosphodiesterase activity"/>
    <property type="evidence" value="ECO:0007669"/>
    <property type="project" value="InterPro"/>
</dbReference>
<evidence type="ECO:0000256" key="2">
    <source>
        <dbReference type="ARBA" id="ARBA00022801"/>
    </source>
</evidence>
<evidence type="ECO:0000256" key="3">
    <source>
        <dbReference type="ARBA" id="ARBA00023098"/>
    </source>
</evidence>
<keyword evidence="5" id="KW-1185">Reference proteome</keyword>
<accession>A0A931GUS5</accession>
<gene>
    <name evidence="4" type="ORF">I5907_05535</name>
</gene>
<dbReference type="AlphaFoldDB" id="A0A931GUS5"/>
<dbReference type="Proteomes" id="UP000628448">
    <property type="component" value="Unassembled WGS sequence"/>
</dbReference>
<dbReference type="Pfam" id="PF04336">
    <property type="entry name" value="ACP_PD"/>
    <property type="match status" value="1"/>
</dbReference>
<dbReference type="EMBL" id="JADWYR010000001">
    <property type="protein sequence ID" value="MBG9375685.1"/>
    <property type="molecule type" value="Genomic_DNA"/>
</dbReference>
<evidence type="ECO:0000313" key="4">
    <source>
        <dbReference type="EMBL" id="MBG9375685.1"/>
    </source>
</evidence>
<dbReference type="PANTHER" id="PTHR38764:SF1">
    <property type="entry name" value="ACYL CARRIER PROTEIN PHOSPHODIESTERASE"/>
    <property type="match status" value="1"/>
</dbReference>
<comment type="caution">
    <text evidence="4">The sequence shown here is derived from an EMBL/GenBank/DDBJ whole genome shotgun (WGS) entry which is preliminary data.</text>
</comment>
<protein>
    <submittedName>
        <fullName evidence="4">Acyl carrier protein phosphodiesterase</fullName>
    </submittedName>
</protein>
<keyword evidence="3" id="KW-0443">Lipid metabolism</keyword>
<evidence type="ECO:0000256" key="1">
    <source>
        <dbReference type="ARBA" id="ARBA00022516"/>
    </source>
</evidence>
<proteinExistence type="predicted"/>
<sequence length="198" mass="22775">MNYLAHAYLSFGQTDILIGNMISDYVKGKRKFEYPPAVQTGIMLHRNIDTFTDAHPATKQAAALLKPVVGAYAGAFADVVYDHFLATDVQRFTDESLNAFAHRTYEALYAAYDLLPERFRGMLPYMKQQNWLYNYRTLSGIESSFGGVFRRAKYLEHTPAVYNVFEKQYEAFRECYNDFFPAVYAYTAAQLELLKKDS</sequence>
<dbReference type="PANTHER" id="PTHR38764">
    <property type="entry name" value="ACYL CARRIER PROTEIN PHOSPHODIESTERASE"/>
    <property type="match status" value="1"/>
</dbReference>
<reference evidence="4" key="1">
    <citation type="submission" date="2020-11" db="EMBL/GenBank/DDBJ databases">
        <title>Bacterial whole genome sequence for Panacibacter sp. DH6.</title>
        <authorList>
            <person name="Le V."/>
            <person name="Ko S."/>
            <person name="Ahn C.-Y."/>
            <person name="Oh H.-M."/>
        </authorList>
    </citation>
    <scope>NUCLEOTIDE SEQUENCE</scope>
    <source>
        <strain evidence="4">DH6</strain>
    </source>
</reference>
<name>A0A931GUS5_9BACT</name>
<evidence type="ECO:0000313" key="5">
    <source>
        <dbReference type="Proteomes" id="UP000628448"/>
    </source>
</evidence>
<dbReference type="PIRSF" id="PIRSF011489">
    <property type="entry name" value="DUF479"/>
    <property type="match status" value="1"/>
</dbReference>
<dbReference type="GO" id="GO:0006633">
    <property type="term" value="P:fatty acid biosynthetic process"/>
    <property type="evidence" value="ECO:0007669"/>
    <property type="project" value="InterPro"/>
</dbReference>
<keyword evidence="1" id="KW-0444">Lipid biosynthesis</keyword>
<keyword evidence="2" id="KW-0378">Hydrolase</keyword>
<organism evidence="4 5">
    <name type="scientific">Panacibacter microcysteis</name>
    <dbReference type="NCBI Taxonomy" id="2793269"/>
    <lineage>
        <taxon>Bacteria</taxon>
        <taxon>Pseudomonadati</taxon>
        <taxon>Bacteroidota</taxon>
        <taxon>Chitinophagia</taxon>
        <taxon>Chitinophagales</taxon>
        <taxon>Chitinophagaceae</taxon>
        <taxon>Panacibacter</taxon>
    </lineage>
</organism>